<gene>
    <name evidence="3" type="primary">WBGene00276912</name>
</gene>
<evidence type="ECO:0000256" key="2">
    <source>
        <dbReference type="SAM" id="Phobius"/>
    </source>
</evidence>
<name>A0A2A6CZF6_PRIPA</name>
<reference evidence="4" key="1">
    <citation type="journal article" date="2008" name="Nat. Genet.">
        <title>The Pristionchus pacificus genome provides a unique perspective on nematode lifestyle and parasitism.</title>
        <authorList>
            <person name="Dieterich C."/>
            <person name="Clifton S.W."/>
            <person name="Schuster L.N."/>
            <person name="Chinwalla A."/>
            <person name="Delehaunty K."/>
            <person name="Dinkelacker I."/>
            <person name="Fulton L."/>
            <person name="Fulton R."/>
            <person name="Godfrey J."/>
            <person name="Minx P."/>
            <person name="Mitreva M."/>
            <person name="Roeseler W."/>
            <person name="Tian H."/>
            <person name="Witte H."/>
            <person name="Yang S.P."/>
            <person name="Wilson R.K."/>
            <person name="Sommer R.J."/>
        </authorList>
    </citation>
    <scope>NUCLEOTIDE SEQUENCE [LARGE SCALE GENOMIC DNA]</scope>
    <source>
        <strain evidence="4">PS312</strain>
    </source>
</reference>
<evidence type="ECO:0000313" key="3">
    <source>
        <dbReference type="EnsemblMetazoa" id="PPA38543.1"/>
    </source>
</evidence>
<organism evidence="3 4">
    <name type="scientific">Pristionchus pacificus</name>
    <name type="common">Parasitic nematode worm</name>
    <dbReference type="NCBI Taxonomy" id="54126"/>
    <lineage>
        <taxon>Eukaryota</taxon>
        <taxon>Metazoa</taxon>
        <taxon>Ecdysozoa</taxon>
        <taxon>Nematoda</taxon>
        <taxon>Chromadorea</taxon>
        <taxon>Rhabditida</taxon>
        <taxon>Rhabditina</taxon>
        <taxon>Diplogasteromorpha</taxon>
        <taxon>Diplogasteroidea</taxon>
        <taxon>Neodiplogasteridae</taxon>
        <taxon>Pristionchus</taxon>
    </lineage>
</organism>
<accession>A0A8R1UTP2</accession>
<feature type="compositionally biased region" description="Basic and acidic residues" evidence="1">
    <location>
        <begin position="143"/>
        <end position="153"/>
    </location>
</feature>
<keyword evidence="4" id="KW-1185">Reference proteome</keyword>
<evidence type="ECO:0000313" key="4">
    <source>
        <dbReference type="Proteomes" id="UP000005239"/>
    </source>
</evidence>
<feature type="compositionally biased region" description="Polar residues" evidence="1">
    <location>
        <begin position="19"/>
        <end position="32"/>
    </location>
</feature>
<protein>
    <submittedName>
        <fullName evidence="3">Uncharacterized protein</fullName>
    </submittedName>
</protein>
<dbReference type="AlphaFoldDB" id="A0A2A6CZF6"/>
<feature type="compositionally biased region" description="Low complexity" evidence="1">
    <location>
        <begin position="1"/>
        <end position="18"/>
    </location>
</feature>
<dbReference type="EnsemblMetazoa" id="PPA38543.1">
    <property type="protein sequence ID" value="PPA38543.1"/>
    <property type="gene ID" value="WBGene00276912"/>
</dbReference>
<sequence length="262" mass="29053">MSSSVSTVTPSTRTGSTPLTNPVLSPTPTTNSSKERISPFSIALFLLFVQSLVVILLSSLSSSFFSGLLSIGMALFTYEFILEDLFVLSSSPLSFQWLTLHGPSLTRRRRPLFDEVNILETYQPRARTMGHLFVPDPPTPTANDDRPQRTKEERDAFTAARDAVGPIWHYENQAIEAASKKAEIDRFLKASAENPELIPTSKRIDFSKMTIGEILEKRRREKAEEESGRGKRGTPPCKGLSPTSPSGTTETYGVIKRENLSD</sequence>
<keyword evidence="2" id="KW-1133">Transmembrane helix</keyword>
<feature type="region of interest" description="Disordered" evidence="1">
    <location>
        <begin position="130"/>
        <end position="153"/>
    </location>
</feature>
<dbReference type="Proteomes" id="UP000005239">
    <property type="component" value="Unassembled WGS sequence"/>
</dbReference>
<reference evidence="3" key="2">
    <citation type="submission" date="2022-06" db="UniProtKB">
        <authorList>
            <consortium name="EnsemblMetazoa"/>
        </authorList>
    </citation>
    <scope>IDENTIFICATION</scope>
    <source>
        <strain evidence="3">PS312</strain>
    </source>
</reference>
<feature type="region of interest" description="Disordered" evidence="1">
    <location>
        <begin position="1"/>
        <end position="34"/>
    </location>
</feature>
<feature type="compositionally biased region" description="Polar residues" evidence="1">
    <location>
        <begin position="241"/>
        <end position="251"/>
    </location>
</feature>
<accession>A0A2A6CZF6</accession>
<keyword evidence="2" id="KW-0812">Transmembrane</keyword>
<dbReference type="OrthoDB" id="5836881at2759"/>
<keyword evidence="2" id="KW-0472">Membrane</keyword>
<proteinExistence type="predicted"/>
<feature type="compositionally biased region" description="Basic and acidic residues" evidence="1">
    <location>
        <begin position="215"/>
        <end position="229"/>
    </location>
</feature>
<feature type="region of interest" description="Disordered" evidence="1">
    <location>
        <begin position="215"/>
        <end position="262"/>
    </location>
</feature>
<feature type="transmembrane region" description="Helical" evidence="2">
    <location>
        <begin position="40"/>
        <end position="58"/>
    </location>
</feature>
<evidence type="ECO:0000256" key="1">
    <source>
        <dbReference type="SAM" id="MobiDB-lite"/>
    </source>
</evidence>